<sequence>MDRLALILMIIGAVNYGLIGLFQFDLASALFGDQGSIISRALYTLIGAAGVYSISLLFKERKPVR</sequence>
<dbReference type="STRING" id="36849.OXPF_40610"/>
<reference evidence="2 3" key="1">
    <citation type="submission" date="2015-09" db="EMBL/GenBank/DDBJ databases">
        <title>Genome sequence of Oxobacter pfennigii DSM 3222.</title>
        <authorList>
            <person name="Poehlein A."/>
            <person name="Bengelsdorf F.R."/>
            <person name="Schiel-Bengelsdorf B."/>
            <person name="Duerre P."/>
            <person name="Daniel R."/>
        </authorList>
    </citation>
    <scope>NUCLEOTIDE SEQUENCE [LARGE SCALE GENOMIC DNA]</scope>
    <source>
        <strain evidence="2 3">DSM 3222</strain>
    </source>
</reference>
<dbReference type="InterPro" id="IPR007211">
    <property type="entry name" value="DUF378"/>
</dbReference>
<feature type="transmembrane region" description="Helical" evidence="1">
    <location>
        <begin position="37"/>
        <end position="58"/>
    </location>
</feature>
<dbReference type="PANTHER" id="PTHR37304">
    <property type="entry name" value="MEMBRANE PROTEIN-RELATED"/>
    <property type="match status" value="1"/>
</dbReference>
<dbReference type="Pfam" id="PF04070">
    <property type="entry name" value="DUF378"/>
    <property type="match status" value="1"/>
</dbReference>
<dbReference type="RefSeq" id="WP_054877005.1">
    <property type="nucleotide sequence ID" value="NZ_LKET01000068.1"/>
</dbReference>
<accession>A0A0P8W492</accession>
<evidence type="ECO:0000256" key="1">
    <source>
        <dbReference type="SAM" id="Phobius"/>
    </source>
</evidence>
<proteinExistence type="predicted"/>
<name>A0A0P8W492_9CLOT</name>
<keyword evidence="1" id="KW-1133">Transmembrane helix</keyword>
<organism evidence="2 3">
    <name type="scientific">Oxobacter pfennigii</name>
    <dbReference type="NCBI Taxonomy" id="36849"/>
    <lineage>
        <taxon>Bacteria</taxon>
        <taxon>Bacillati</taxon>
        <taxon>Bacillota</taxon>
        <taxon>Clostridia</taxon>
        <taxon>Eubacteriales</taxon>
        <taxon>Clostridiaceae</taxon>
        <taxon>Oxobacter</taxon>
    </lineage>
</organism>
<evidence type="ECO:0008006" key="4">
    <source>
        <dbReference type="Google" id="ProtNLM"/>
    </source>
</evidence>
<gene>
    <name evidence="2" type="ORF">OXPF_40610</name>
</gene>
<dbReference type="AlphaFoldDB" id="A0A0P8W492"/>
<keyword evidence="1" id="KW-0472">Membrane</keyword>
<dbReference type="Proteomes" id="UP000050326">
    <property type="component" value="Unassembled WGS sequence"/>
</dbReference>
<evidence type="ECO:0000313" key="3">
    <source>
        <dbReference type="Proteomes" id="UP000050326"/>
    </source>
</evidence>
<keyword evidence="1" id="KW-0812">Transmembrane</keyword>
<keyword evidence="3" id="KW-1185">Reference proteome</keyword>
<dbReference type="EMBL" id="LKET01000068">
    <property type="protein sequence ID" value="KPU42276.1"/>
    <property type="molecule type" value="Genomic_DNA"/>
</dbReference>
<comment type="caution">
    <text evidence="2">The sequence shown here is derived from an EMBL/GenBank/DDBJ whole genome shotgun (WGS) entry which is preliminary data.</text>
</comment>
<evidence type="ECO:0000313" key="2">
    <source>
        <dbReference type="EMBL" id="KPU42276.1"/>
    </source>
</evidence>
<dbReference type="PANTHER" id="PTHR37304:SF1">
    <property type="entry name" value="MEMBRANE PROTEIN"/>
    <property type="match status" value="1"/>
</dbReference>
<protein>
    <recommendedName>
        <fullName evidence="4">DUF378 domain-containing protein</fullName>
    </recommendedName>
</protein>
<dbReference type="OrthoDB" id="9812136at2"/>
<feature type="transmembrane region" description="Helical" evidence="1">
    <location>
        <begin position="7"/>
        <end position="31"/>
    </location>
</feature>